<protein>
    <recommendedName>
        <fullName evidence="2">non-specific serine/threonine protein kinase</fullName>
        <ecNumber evidence="2">2.7.11.1</ecNumber>
    </recommendedName>
</protein>
<comment type="catalytic activity">
    <reaction evidence="9">
        <text>L-threonyl-[protein] + ATP = O-phospho-L-threonyl-[protein] + ADP + H(+)</text>
        <dbReference type="Rhea" id="RHEA:46608"/>
        <dbReference type="Rhea" id="RHEA-COMP:11060"/>
        <dbReference type="Rhea" id="RHEA-COMP:11605"/>
        <dbReference type="ChEBI" id="CHEBI:15378"/>
        <dbReference type="ChEBI" id="CHEBI:30013"/>
        <dbReference type="ChEBI" id="CHEBI:30616"/>
        <dbReference type="ChEBI" id="CHEBI:61977"/>
        <dbReference type="ChEBI" id="CHEBI:456216"/>
        <dbReference type="EC" id="2.7.11.1"/>
    </reaction>
</comment>
<keyword evidence="5" id="KW-0677">Repeat</keyword>
<feature type="region of interest" description="Disordered" evidence="12">
    <location>
        <begin position="1"/>
        <end position="64"/>
    </location>
</feature>
<dbReference type="SUPFAM" id="SSF47473">
    <property type="entry name" value="EF-hand"/>
    <property type="match status" value="1"/>
</dbReference>
<keyword evidence="8 11" id="KW-0067">ATP-binding</keyword>
<evidence type="ECO:0000256" key="12">
    <source>
        <dbReference type="SAM" id="MobiDB-lite"/>
    </source>
</evidence>
<dbReference type="EC" id="2.7.11.1" evidence="2"/>
<accession>A0AAV1DQI1</accession>
<dbReference type="InterPro" id="IPR011992">
    <property type="entry name" value="EF-hand-dom_pair"/>
</dbReference>
<feature type="compositionally biased region" description="Polar residues" evidence="12">
    <location>
        <begin position="16"/>
        <end position="31"/>
    </location>
</feature>
<reference evidence="14" key="1">
    <citation type="submission" date="2023-03" db="EMBL/GenBank/DDBJ databases">
        <authorList>
            <person name="Julca I."/>
        </authorList>
    </citation>
    <scope>NUCLEOTIDE SEQUENCE</scope>
</reference>
<comment type="catalytic activity">
    <reaction evidence="10">
        <text>L-seryl-[protein] + ATP = O-phospho-L-seryl-[protein] + ADP + H(+)</text>
        <dbReference type="Rhea" id="RHEA:17989"/>
        <dbReference type="Rhea" id="RHEA-COMP:9863"/>
        <dbReference type="Rhea" id="RHEA-COMP:11604"/>
        <dbReference type="ChEBI" id="CHEBI:15378"/>
        <dbReference type="ChEBI" id="CHEBI:29999"/>
        <dbReference type="ChEBI" id="CHEBI:30616"/>
        <dbReference type="ChEBI" id="CHEBI:83421"/>
        <dbReference type="ChEBI" id="CHEBI:456216"/>
        <dbReference type="EC" id="2.7.11.1"/>
    </reaction>
</comment>
<dbReference type="PROSITE" id="PS50011">
    <property type="entry name" value="PROTEIN_KINASE_DOM"/>
    <property type="match status" value="1"/>
</dbReference>
<dbReference type="PANTHER" id="PTHR24349">
    <property type="entry name" value="SERINE/THREONINE-PROTEIN KINASE"/>
    <property type="match status" value="1"/>
</dbReference>
<dbReference type="FunFam" id="1.10.510.10:FF:001294">
    <property type="entry name" value="CDPK-related kinase 3"/>
    <property type="match status" value="1"/>
</dbReference>
<dbReference type="InterPro" id="IPR011009">
    <property type="entry name" value="Kinase-like_dom_sf"/>
</dbReference>
<dbReference type="SUPFAM" id="SSF56112">
    <property type="entry name" value="Protein kinase-like (PK-like)"/>
    <property type="match status" value="1"/>
</dbReference>
<proteinExistence type="inferred from homology"/>
<evidence type="ECO:0000256" key="2">
    <source>
        <dbReference type="ARBA" id="ARBA00012513"/>
    </source>
</evidence>
<dbReference type="FunFam" id="3.30.200.20:FF:000101">
    <property type="entry name" value="CDPK-related kinase 1"/>
    <property type="match status" value="1"/>
</dbReference>
<dbReference type="EMBL" id="OX459123">
    <property type="protein sequence ID" value="CAI9110138.1"/>
    <property type="molecule type" value="Genomic_DNA"/>
</dbReference>
<evidence type="ECO:0000256" key="11">
    <source>
        <dbReference type="PROSITE-ProRule" id="PRU10141"/>
    </source>
</evidence>
<dbReference type="PROSITE" id="PS00107">
    <property type="entry name" value="PROTEIN_KINASE_ATP"/>
    <property type="match status" value="1"/>
</dbReference>
<dbReference type="Gene3D" id="1.10.238.10">
    <property type="entry name" value="EF-hand"/>
    <property type="match status" value="2"/>
</dbReference>
<evidence type="ECO:0000256" key="10">
    <source>
        <dbReference type="ARBA" id="ARBA00048679"/>
    </source>
</evidence>
<keyword evidence="6 11" id="KW-0547">Nucleotide-binding</keyword>
<dbReference type="Gene3D" id="3.30.200.20">
    <property type="entry name" value="Phosphorylase Kinase, domain 1"/>
    <property type="match status" value="1"/>
</dbReference>
<dbReference type="Gene3D" id="1.10.510.10">
    <property type="entry name" value="Transferase(Phosphotransferase) domain 1"/>
    <property type="match status" value="1"/>
</dbReference>
<evidence type="ECO:0000313" key="14">
    <source>
        <dbReference type="EMBL" id="CAI9110138.1"/>
    </source>
</evidence>
<keyword evidence="3" id="KW-0723">Serine/threonine-protein kinase</keyword>
<evidence type="ECO:0000313" key="15">
    <source>
        <dbReference type="Proteomes" id="UP001161247"/>
    </source>
</evidence>
<dbReference type="Proteomes" id="UP001161247">
    <property type="component" value="Chromosome 6"/>
</dbReference>
<sequence length="520" mass="58196">MGVCTSKPVPERTIDDFSNGSNSKQNPSGPSQVKDRDVVSSGNQQEAKKSDVEAGKKSPFFPFYSPSPAHYLFSKKSPARSSGNSTPMKFFKRPFPPPSPAKHIKAVLRRRQGAVKPNEASIPEGNESEVVTSLDKSFGFSKHFVSKYELGEEVGRGHFGYTCKAKFKKGELKGQEVAVKVIPKAKMTTAIAIEDVRREVKILRALTGHSNLVQFYDAYEDNENVFIVMELCEGGELLDRILSRGGKYTEEDAKAVMTQILNVVAFCHLQGVVHRDLKPENFLFTSKDENSELKAIDFGLSDFVKPDERLNDIVGSAYYVAPEVLHRSYGTEADVWSIGVIAYILLCGSRPFWARTESGIFRTVLKADPSFDEQPWPTLSLEAKEFVKRLLNKDPRKRMTAAQALSHPWIKNGNNVKVPLDILIFKLMKAYMRSSALRKAALRALSKTLTVDELYYLKEQFALLEPSKNGTISLENIKAVLMKNATEAMKESRVHDFLGSVCISVQREEFFIVCNVLLCN</sequence>
<feature type="compositionally biased region" description="Basic and acidic residues" evidence="12">
    <location>
        <begin position="46"/>
        <end position="56"/>
    </location>
</feature>
<keyword evidence="15" id="KW-1185">Reference proteome</keyword>
<evidence type="ECO:0000256" key="5">
    <source>
        <dbReference type="ARBA" id="ARBA00022737"/>
    </source>
</evidence>
<evidence type="ECO:0000256" key="1">
    <source>
        <dbReference type="ARBA" id="ARBA00005354"/>
    </source>
</evidence>
<dbReference type="Pfam" id="PF00069">
    <property type="entry name" value="Pkinase"/>
    <property type="match status" value="1"/>
</dbReference>
<keyword evidence="4" id="KW-0808">Transferase</keyword>
<dbReference type="InterPro" id="IPR000719">
    <property type="entry name" value="Prot_kinase_dom"/>
</dbReference>
<name>A0AAV1DQI1_OLDCO</name>
<evidence type="ECO:0000256" key="9">
    <source>
        <dbReference type="ARBA" id="ARBA00047899"/>
    </source>
</evidence>
<dbReference type="GO" id="GO:0005524">
    <property type="term" value="F:ATP binding"/>
    <property type="evidence" value="ECO:0007669"/>
    <property type="project" value="UniProtKB-UniRule"/>
</dbReference>
<gene>
    <name evidence="14" type="ORF">OLC1_LOCUS17864</name>
</gene>
<evidence type="ECO:0000256" key="3">
    <source>
        <dbReference type="ARBA" id="ARBA00022527"/>
    </source>
</evidence>
<dbReference type="InterPro" id="IPR050205">
    <property type="entry name" value="CDPK_Ser/Thr_kinases"/>
</dbReference>
<evidence type="ECO:0000256" key="6">
    <source>
        <dbReference type="ARBA" id="ARBA00022741"/>
    </source>
</evidence>
<dbReference type="InterPro" id="IPR017441">
    <property type="entry name" value="Protein_kinase_ATP_BS"/>
</dbReference>
<dbReference type="AlphaFoldDB" id="A0AAV1DQI1"/>
<evidence type="ECO:0000256" key="8">
    <source>
        <dbReference type="ARBA" id="ARBA00022840"/>
    </source>
</evidence>
<dbReference type="FunFam" id="1.10.510.10:FF:001864">
    <property type="entry name" value="Calcium-dependent protein kinase SK5"/>
    <property type="match status" value="1"/>
</dbReference>
<comment type="similarity">
    <text evidence="1">Belongs to the protein kinase superfamily. CAMK Ser/Thr protein kinase family. CaMK subfamily.</text>
</comment>
<dbReference type="PROSITE" id="PS00108">
    <property type="entry name" value="PROTEIN_KINASE_ST"/>
    <property type="match status" value="1"/>
</dbReference>
<dbReference type="CDD" id="cd05117">
    <property type="entry name" value="STKc_CAMK"/>
    <property type="match status" value="1"/>
</dbReference>
<dbReference type="SMART" id="SM00220">
    <property type="entry name" value="S_TKc"/>
    <property type="match status" value="1"/>
</dbReference>
<evidence type="ECO:0000256" key="7">
    <source>
        <dbReference type="ARBA" id="ARBA00022777"/>
    </source>
</evidence>
<dbReference type="InterPro" id="IPR008271">
    <property type="entry name" value="Ser/Thr_kinase_AS"/>
</dbReference>
<evidence type="ECO:0000259" key="13">
    <source>
        <dbReference type="PROSITE" id="PS50011"/>
    </source>
</evidence>
<feature type="domain" description="Protein kinase" evidence="13">
    <location>
        <begin position="148"/>
        <end position="410"/>
    </location>
</feature>
<organism evidence="14 15">
    <name type="scientific">Oldenlandia corymbosa var. corymbosa</name>
    <dbReference type="NCBI Taxonomy" id="529605"/>
    <lineage>
        <taxon>Eukaryota</taxon>
        <taxon>Viridiplantae</taxon>
        <taxon>Streptophyta</taxon>
        <taxon>Embryophyta</taxon>
        <taxon>Tracheophyta</taxon>
        <taxon>Spermatophyta</taxon>
        <taxon>Magnoliopsida</taxon>
        <taxon>eudicotyledons</taxon>
        <taxon>Gunneridae</taxon>
        <taxon>Pentapetalae</taxon>
        <taxon>asterids</taxon>
        <taxon>lamiids</taxon>
        <taxon>Gentianales</taxon>
        <taxon>Rubiaceae</taxon>
        <taxon>Rubioideae</taxon>
        <taxon>Spermacoceae</taxon>
        <taxon>Hedyotis-Oldenlandia complex</taxon>
        <taxon>Oldenlandia</taxon>
    </lineage>
</organism>
<dbReference type="GO" id="GO:0004674">
    <property type="term" value="F:protein serine/threonine kinase activity"/>
    <property type="evidence" value="ECO:0007669"/>
    <property type="project" value="UniProtKB-KW"/>
</dbReference>
<dbReference type="FunFam" id="1.10.238.10:FF:000085">
    <property type="entry name" value="CDPK-related kinase 1"/>
    <property type="match status" value="1"/>
</dbReference>
<feature type="binding site" evidence="11">
    <location>
        <position position="180"/>
    </location>
    <ligand>
        <name>ATP</name>
        <dbReference type="ChEBI" id="CHEBI:30616"/>
    </ligand>
</feature>
<keyword evidence="7" id="KW-0418">Kinase</keyword>
<evidence type="ECO:0000256" key="4">
    <source>
        <dbReference type="ARBA" id="ARBA00022679"/>
    </source>
</evidence>